<evidence type="ECO:0008006" key="3">
    <source>
        <dbReference type="Google" id="ProtNLM"/>
    </source>
</evidence>
<protein>
    <recommendedName>
        <fullName evidence="3">NTF2 fold immunity protein domain-containing protein</fullName>
    </recommendedName>
</protein>
<evidence type="ECO:0000313" key="2">
    <source>
        <dbReference type="Proteomes" id="UP001321520"/>
    </source>
</evidence>
<proteinExistence type="predicted"/>
<accession>A0ABY9EAW3</accession>
<reference evidence="1 2" key="1">
    <citation type="submission" date="2022-05" db="EMBL/GenBank/DDBJ databases">
        <title>Microbulbifer sp. nov., isolated from sponge.</title>
        <authorList>
            <person name="Gao L."/>
        </authorList>
    </citation>
    <scope>NUCLEOTIDE SEQUENCE [LARGE SCALE GENOMIC DNA]</scope>
    <source>
        <strain evidence="1 2">MI-G</strain>
    </source>
</reference>
<gene>
    <name evidence="1" type="ORF">M8T91_18295</name>
</gene>
<organism evidence="1 2">
    <name type="scientific">Microbulbifer spongiae</name>
    <dbReference type="NCBI Taxonomy" id="2944933"/>
    <lineage>
        <taxon>Bacteria</taxon>
        <taxon>Pseudomonadati</taxon>
        <taxon>Pseudomonadota</taxon>
        <taxon>Gammaproteobacteria</taxon>
        <taxon>Cellvibrionales</taxon>
        <taxon>Microbulbiferaceae</taxon>
        <taxon>Microbulbifer</taxon>
    </lineage>
</organism>
<sequence>MNLEEQEIIALCKEFARQADELEARGFEDTSYRENGFESDFNALFEQYAHGDNNRTLSGLNFGQPSRYNNLNSAVSIHAIKKNKSRYEVTFTGEYQWQSVQFIVEKKETKWKLIRYKTSPGKTPEGKEIWRSHKL</sequence>
<dbReference type="EMBL" id="CP098023">
    <property type="protein sequence ID" value="WKD49812.1"/>
    <property type="molecule type" value="Genomic_DNA"/>
</dbReference>
<evidence type="ECO:0000313" key="1">
    <source>
        <dbReference type="EMBL" id="WKD49812.1"/>
    </source>
</evidence>
<name>A0ABY9EAW3_9GAMM</name>
<dbReference type="RefSeq" id="WP_301415659.1">
    <property type="nucleotide sequence ID" value="NZ_CP098023.1"/>
</dbReference>
<keyword evidence="2" id="KW-1185">Reference proteome</keyword>
<dbReference type="Proteomes" id="UP001321520">
    <property type="component" value="Chromosome"/>
</dbReference>